<feature type="chain" id="PRO_5009028927" description="1,3-beta-glucanosyltransferase" evidence="12">
    <location>
        <begin position="24"/>
        <end position="486"/>
    </location>
</feature>
<evidence type="ECO:0000256" key="8">
    <source>
        <dbReference type="ARBA" id="ARBA00023157"/>
    </source>
</evidence>
<dbReference type="OrthoDB" id="421038at2759"/>
<evidence type="ECO:0000256" key="12">
    <source>
        <dbReference type="RuleBase" id="RU361209"/>
    </source>
</evidence>
<organism evidence="14 15">
    <name type="scientific">Lachancea meyersii CBS 8951</name>
    <dbReference type="NCBI Taxonomy" id="1266667"/>
    <lineage>
        <taxon>Eukaryota</taxon>
        <taxon>Fungi</taxon>
        <taxon>Dikarya</taxon>
        <taxon>Ascomycota</taxon>
        <taxon>Saccharomycotina</taxon>
        <taxon>Saccharomycetes</taxon>
        <taxon>Saccharomycetales</taxon>
        <taxon>Saccharomycetaceae</taxon>
        <taxon>Lachancea</taxon>
    </lineage>
</organism>
<accession>A0A1G4JYF0</accession>
<evidence type="ECO:0000256" key="11">
    <source>
        <dbReference type="ARBA" id="ARBA00023316"/>
    </source>
</evidence>
<dbReference type="GO" id="GO:0005886">
    <property type="term" value="C:plasma membrane"/>
    <property type="evidence" value="ECO:0007669"/>
    <property type="project" value="UniProtKB-SubCell"/>
</dbReference>
<keyword evidence="8" id="KW-1015">Disulfide bond</keyword>
<evidence type="ECO:0000256" key="10">
    <source>
        <dbReference type="ARBA" id="ARBA00023288"/>
    </source>
</evidence>
<dbReference type="PANTHER" id="PTHR31468">
    <property type="entry name" value="1,3-BETA-GLUCANOSYLTRANSFERASE GAS1"/>
    <property type="match status" value="1"/>
</dbReference>
<evidence type="ECO:0000256" key="13">
    <source>
        <dbReference type="SAM" id="MobiDB-lite"/>
    </source>
</evidence>
<comment type="function">
    <text evidence="12">Splits internally a 1,3-beta-glucan molecule and transfers the newly generated reducing end (the donor) to the non-reducing end of another 1,3-beta-glucan molecule (the acceptor) forming a 1,3-beta linkage, resulting in the elongation of 1,3-beta-glucan chains in the cell wall.</text>
</comment>
<proteinExistence type="inferred from homology"/>
<reference evidence="15" key="1">
    <citation type="submission" date="2016-03" db="EMBL/GenBank/DDBJ databases">
        <authorList>
            <person name="Devillers Hugo."/>
        </authorList>
    </citation>
    <scope>NUCLEOTIDE SEQUENCE [LARGE SCALE GENOMIC DNA]</scope>
</reference>
<keyword evidence="10 12" id="KW-0449">Lipoprotein</keyword>
<evidence type="ECO:0000256" key="7">
    <source>
        <dbReference type="ARBA" id="ARBA00023136"/>
    </source>
</evidence>
<comment type="subcellular location">
    <subcellularLocation>
        <location evidence="1">Cell envelope</location>
    </subcellularLocation>
    <subcellularLocation>
        <location evidence="12">Cell membrane</location>
        <topology evidence="12">Lipid-anchor</topology>
        <topology evidence="12">GPI-anchor</topology>
    </subcellularLocation>
    <subcellularLocation>
        <location evidence="2">Membrane</location>
        <topology evidence="2">Lipid-anchor</topology>
        <topology evidence="2">GPI-anchor</topology>
    </subcellularLocation>
</comment>
<comment type="similarity">
    <text evidence="3 12">Belongs to the glycosyl hydrolase 72 family.</text>
</comment>
<sequence length="486" mass="54868">MPLITLRIYLALLAVCGVRLARASINPVEIHEQHFYDSVTREPFFIKGVDYQPGGSSGVSGQRDPLSDAKICARDIFLFQKLGINTIRVYSITPDLNHDECMTMMAAAGIYLILDVNSPMENQHLNRYEPWTTYNEDYLEHVFRVVEQFGHYNNTLGFFAGNEIINDGQSARRTPPYIRAVVGDIKQYIKANSPRTIPVGYSAADDLRYRIPLSRYLECHDADHPDSSIDFYGVNSYQWCGQQTFQTSGYDQLVDAYKEYTKPVFFSEFGCNIHRPRSFEEVEALYSEQMINTFSGGLVYEFTEEPNEYGLVKMNDDGSARVLQDFVNLQGRFSAIESKEFKMIRKNAMSLMATAPLPTCKDSYENLQIDATVPNDVLTSGLKNGVRQERGKYLNIKDSDITSEFEVYDENGKPFSSPRRFAIVNKIEGTAEPSGKQNDQPEKTETSPDGSSKPNGDENEDVKKSNAVSLTSPKFASAIGWAFARF</sequence>
<evidence type="ECO:0000256" key="5">
    <source>
        <dbReference type="ARBA" id="ARBA00022679"/>
    </source>
</evidence>
<feature type="signal peptide" evidence="12">
    <location>
        <begin position="1"/>
        <end position="23"/>
    </location>
</feature>
<dbReference type="GO" id="GO:0031505">
    <property type="term" value="P:fungal-type cell wall organization"/>
    <property type="evidence" value="ECO:0007669"/>
    <property type="project" value="TreeGrafter"/>
</dbReference>
<dbReference type="EMBL" id="LT598477">
    <property type="protein sequence ID" value="SCU96229.1"/>
    <property type="molecule type" value="Genomic_DNA"/>
</dbReference>
<dbReference type="Gene3D" id="3.20.20.80">
    <property type="entry name" value="Glycosidases"/>
    <property type="match status" value="1"/>
</dbReference>
<evidence type="ECO:0000256" key="9">
    <source>
        <dbReference type="ARBA" id="ARBA00023180"/>
    </source>
</evidence>
<evidence type="ECO:0000313" key="14">
    <source>
        <dbReference type="EMBL" id="SCU96229.1"/>
    </source>
</evidence>
<keyword evidence="5 12" id="KW-0808">Transferase</keyword>
<dbReference type="AlphaFoldDB" id="A0A1G4JYF0"/>
<evidence type="ECO:0000256" key="2">
    <source>
        <dbReference type="ARBA" id="ARBA00004589"/>
    </source>
</evidence>
<dbReference type="GO" id="GO:0042124">
    <property type="term" value="F:1,3-beta-glucanosyltransferase activity"/>
    <property type="evidence" value="ECO:0007669"/>
    <property type="project" value="TreeGrafter"/>
</dbReference>
<keyword evidence="4 12" id="KW-0336">GPI-anchor</keyword>
<keyword evidence="15" id="KW-1185">Reference proteome</keyword>
<evidence type="ECO:0000256" key="3">
    <source>
        <dbReference type="ARBA" id="ARBA00007528"/>
    </source>
</evidence>
<dbReference type="Proteomes" id="UP000191144">
    <property type="component" value="Chromosome F"/>
</dbReference>
<dbReference type="Pfam" id="PF03198">
    <property type="entry name" value="Glyco_hydro_72"/>
    <property type="match status" value="1"/>
</dbReference>
<dbReference type="GO" id="GO:0098552">
    <property type="term" value="C:side of membrane"/>
    <property type="evidence" value="ECO:0007669"/>
    <property type="project" value="UniProtKB-KW"/>
</dbReference>
<dbReference type="InterPro" id="IPR004886">
    <property type="entry name" value="Glucanosyltransferase"/>
</dbReference>
<keyword evidence="6 12" id="KW-0732">Signal</keyword>
<dbReference type="FunFam" id="3.20.20.80:FF:000032">
    <property type="entry name" value="1,3-beta-glucanosyltransferase"/>
    <property type="match status" value="1"/>
</dbReference>
<name>A0A1G4JYF0_9SACH</name>
<dbReference type="EC" id="2.4.1.-" evidence="12"/>
<keyword evidence="11" id="KW-0961">Cell wall biogenesis/degradation</keyword>
<dbReference type="PANTHER" id="PTHR31468:SF14">
    <property type="entry name" value="1,3-BETA-GLUCANOSYLTRANSFERASE GAS4"/>
    <property type="match status" value="1"/>
</dbReference>
<gene>
    <name evidence="14" type="ORF">LAME_0F15434G</name>
</gene>
<feature type="region of interest" description="Disordered" evidence="13">
    <location>
        <begin position="429"/>
        <end position="469"/>
    </location>
</feature>
<dbReference type="GO" id="GO:0071970">
    <property type="term" value="P:fungal-type cell wall (1-&gt;3)-beta-D-glucan biosynthetic process"/>
    <property type="evidence" value="ECO:0007669"/>
    <property type="project" value="TreeGrafter"/>
</dbReference>
<keyword evidence="9" id="KW-0325">Glycoprotein</keyword>
<evidence type="ECO:0000313" key="15">
    <source>
        <dbReference type="Proteomes" id="UP000191144"/>
    </source>
</evidence>
<evidence type="ECO:0000256" key="6">
    <source>
        <dbReference type="ARBA" id="ARBA00022729"/>
    </source>
</evidence>
<protein>
    <recommendedName>
        <fullName evidence="12">1,3-beta-glucanosyltransferase</fullName>
        <ecNumber evidence="12">2.4.1.-</ecNumber>
    </recommendedName>
</protein>
<evidence type="ECO:0000256" key="1">
    <source>
        <dbReference type="ARBA" id="ARBA00004196"/>
    </source>
</evidence>
<dbReference type="InterPro" id="IPR017853">
    <property type="entry name" value="GH"/>
</dbReference>
<dbReference type="GO" id="GO:0009277">
    <property type="term" value="C:fungal-type cell wall"/>
    <property type="evidence" value="ECO:0007669"/>
    <property type="project" value="UniProtKB-ARBA"/>
</dbReference>
<evidence type="ECO:0000256" key="4">
    <source>
        <dbReference type="ARBA" id="ARBA00022622"/>
    </source>
</evidence>
<dbReference type="SUPFAM" id="SSF51445">
    <property type="entry name" value="(Trans)glycosidases"/>
    <property type="match status" value="1"/>
</dbReference>
<keyword evidence="7 12" id="KW-0472">Membrane</keyword>